<dbReference type="InterPro" id="IPR000340">
    <property type="entry name" value="Dual-sp_phosphatase_cat-dom"/>
</dbReference>
<dbReference type="Proteomes" id="UP001497497">
    <property type="component" value="Unassembled WGS sequence"/>
</dbReference>
<dbReference type="PRINTS" id="PR01764">
    <property type="entry name" value="MAPKPHPHTASE"/>
</dbReference>
<evidence type="ECO:0000313" key="6">
    <source>
        <dbReference type="EMBL" id="CAL1538879.1"/>
    </source>
</evidence>
<dbReference type="EC" id="3.1.3.48" evidence="2"/>
<dbReference type="InterPro" id="IPR008343">
    <property type="entry name" value="MKP"/>
</dbReference>
<dbReference type="InterPro" id="IPR036873">
    <property type="entry name" value="Rhodanese-like_dom_sf"/>
</dbReference>
<dbReference type="EMBL" id="CAXITT010000316">
    <property type="protein sequence ID" value="CAL1538879.1"/>
    <property type="molecule type" value="Genomic_DNA"/>
</dbReference>
<dbReference type="Pfam" id="PF00782">
    <property type="entry name" value="DSPc"/>
    <property type="match status" value="1"/>
</dbReference>
<dbReference type="GO" id="GO:0004725">
    <property type="term" value="F:protein tyrosine phosphatase activity"/>
    <property type="evidence" value="ECO:0007669"/>
    <property type="project" value="UniProtKB-EC"/>
</dbReference>
<keyword evidence="3" id="KW-0378">Hydrolase</keyword>
<comment type="caution">
    <text evidence="6">The sequence shown here is derived from an EMBL/GenBank/DDBJ whole genome shotgun (WGS) entry which is preliminary data.</text>
</comment>
<dbReference type="GO" id="GO:0017017">
    <property type="term" value="F:MAP kinase tyrosine/serine/threonine phosphatase activity"/>
    <property type="evidence" value="ECO:0007669"/>
    <property type="project" value="InterPro"/>
</dbReference>
<gene>
    <name evidence="6" type="ORF">GSLYS_00012700001</name>
</gene>
<dbReference type="PANTHER" id="PTHR10159">
    <property type="entry name" value="DUAL SPECIFICITY PROTEIN PHOSPHATASE"/>
    <property type="match status" value="1"/>
</dbReference>
<reference evidence="6 7" key="1">
    <citation type="submission" date="2024-04" db="EMBL/GenBank/DDBJ databases">
        <authorList>
            <consortium name="Genoscope - CEA"/>
            <person name="William W."/>
        </authorList>
    </citation>
    <scope>NUCLEOTIDE SEQUENCE [LARGE SCALE GENOMIC DNA]</scope>
</reference>
<dbReference type="GO" id="GO:0043409">
    <property type="term" value="P:negative regulation of MAPK cascade"/>
    <property type="evidence" value="ECO:0007669"/>
    <property type="project" value="TreeGrafter"/>
</dbReference>
<name>A0AAV2HXF3_LYMST</name>
<sequence>MERISGSVNVYCPPLVKRRFQSCLPLVTMLSPETKLTLCRSTITCVVLHDQCTDETLYHLGQSDLPLVLHSLRHFLGERNYLVLAGGYCRFRQEFPSLCSSHTSLSGQLRHVKRIGSPQHGISTTSATSRRILSLTPVELLPYLYIGDAEHSSRKELLQNFKISAILNVSTSCENHFPSDFRYKVIPVEDSSNANLFQWFEESIAFI</sequence>
<dbReference type="Gene3D" id="3.90.190.10">
    <property type="entry name" value="Protein tyrosine phosphatase superfamily"/>
    <property type="match status" value="1"/>
</dbReference>
<feature type="domain" description="Dual specificity phosphatase catalytic" evidence="5">
    <location>
        <begin position="144"/>
        <end position="207"/>
    </location>
</feature>
<comment type="similarity">
    <text evidence="1">Belongs to the protein-tyrosine phosphatase family. Non-receptor class dual specificity subfamily.</text>
</comment>
<dbReference type="AlphaFoldDB" id="A0AAV2HXF3"/>
<evidence type="ECO:0000256" key="2">
    <source>
        <dbReference type="ARBA" id="ARBA00013064"/>
    </source>
</evidence>
<evidence type="ECO:0000256" key="1">
    <source>
        <dbReference type="ARBA" id="ARBA00008601"/>
    </source>
</evidence>
<dbReference type="SUPFAM" id="SSF52799">
    <property type="entry name" value="(Phosphotyrosine protein) phosphatases II"/>
    <property type="match status" value="1"/>
</dbReference>
<evidence type="ECO:0000313" key="7">
    <source>
        <dbReference type="Proteomes" id="UP001497497"/>
    </source>
</evidence>
<evidence type="ECO:0000256" key="4">
    <source>
        <dbReference type="ARBA" id="ARBA00022912"/>
    </source>
</evidence>
<keyword evidence="4" id="KW-0904">Protein phosphatase</keyword>
<dbReference type="InterPro" id="IPR029021">
    <property type="entry name" value="Prot-tyrosine_phosphatase-like"/>
</dbReference>
<accession>A0AAV2HXF3</accession>
<dbReference type="PANTHER" id="PTHR10159:SF530">
    <property type="entry name" value="DUAL SPECIFICITY PROTEIN PHOSPHATASE DDB_G0271350-RELATED"/>
    <property type="match status" value="1"/>
</dbReference>
<organism evidence="6 7">
    <name type="scientific">Lymnaea stagnalis</name>
    <name type="common">Great pond snail</name>
    <name type="synonym">Helix stagnalis</name>
    <dbReference type="NCBI Taxonomy" id="6523"/>
    <lineage>
        <taxon>Eukaryota</taxon>
        <taxon>Metazoa</taxon>
        <taxon>Spiralia</taxon>
        <taxon>Lophotrochozoa</taxon>
        <taxon>Mollusca</taxon>
        <taxon>Gastropoda</taxon>
        <taxon>Heterobranchia</taxon>
        <taxon>Euthyneura</taxon>
        <taxon>Panpulmonata</taxon>
        <taxon>Hygrophila</taxon>
        <taxon>Lymnaeoidea</taxon>
        <taxon>Lymnaeidae</taxon>
        <taxon>Lymnaea</taxon>
    </lineage>
</organism>
<dbReference type="SUPFAM" id="SSF52821">
    <property type="entry name" value="Rhodanese/Cell cycle control phosphatase"/>
    <property type="match status" value="1"/>
</dbReference>
<dbReference type="GO" id="GO:0005634">
    <property type="term" value="C:nucleus"/>
    <property type="evidence" value="ECO:0007669"/>
    <property type="project" value="TreeGrafter"/>
</dbReference>
<dbReference type="Gene3D" id="3.40.250.10">
    <property type="entry name" value="Rhodanese-like domain"/>
    <property type="match status" value="1"/>
</dbReference>
<evidence type="ECO:0000256" key="3">
    <source>
        <dbReference type="ARBA" id="ARBA00022801"/>
    </source>
</evidence>
<protein>
    <recommendedName>
        <fullName evidence="2">protein-tyrosine-phosphatase</fullName>
        <ecNumber evidence="2">3.1.3.48</ecNumber>
    </recommendedName>
</protein>
<keyword evidence="7" id="KW-1185">Reference proteome</keyword>
<proteinExistence type="inferred from homology"/>
<evidence type="ECO:0000259" key="5">
    <source>
        <dbReference type="Pfam" id="PF00782"/>
    </source>
</evidence>
<dbReference type="GO" id="GO:0005737">
    <property type="term" value="C:cytoplasm"/>
    <property type="evidence" value="ECO:0007669"/>
    <property type="project" value="TreeGrafter"/>
</dbReference>
<feature type="non-terminal residue" evidence="6">
    <location>
        <position position="207"/>
    </location>
</feature>